<dbReference type="STRING" id="796925.A0A137P1D2"/>
<dbReference type="Gene3D" id="3.40.50.720">
    <property type="entry name" value="NAD(P)-binding Rossmann-like Domain"/>
    <property type="match status" value="1"/>
</dbReference>
<dbReference type="OMA" id="NPWEGAQ"/>
<dbReference type="PANTHER" id="PTHR43157:SF31">
    <property type="entry name" value="PHOSPHATIDYLINOSITOL-GLYCAN BIOSYNTHESIS CLASS F PROTEIN"/>
    <property type="match status" value="1"/>
</dbReference>
<dbReference type="Pfam" id="PF00106">
    <property type="entry name" value="adh_short"/>
    <property type="match status" value="1"/>
</dbReference>
<sequence length="299" mass="33138">MKFTIKSKDLSGKTVLLTGGNEGIGFNTAIQLAKMNAEIIIASRNKDKSIKAVEEIKKASGNDKISYRILDLGSIQGVKDFAEDFKKDYSKLDLLINNSGATFMNYGLTKDGLEQTLHVNHVGGFILTLSLLPIIEKADNARIINLSSEAHNFEKLHLPQDLNPSPKDYNFMKEYSKSKLMNVLFTKELSKRLAHKNIIVAAVHPGFVNSNFARDSVENPILNFILNSLMFIFSGIFARSGEEGAKTTVFTAIDDSVVTGEYYDACKVGEVQEQALDEQLQLQLWEESAKLTGLNPNIV</sequence>
<dbReference type="AlphaFoldDB" id="A0A137P1D2"/>
<name>A0A137P1D2_CONC2</name>
<dbReference type="OrthoDB" id="191139at2759"/>
<keyword evidence="4" id="KW-1185">Reference proteome</keyword>
<dbReference type="GO" id="GO:0016491">
    <property type="term" value="F:oxidoreductase activity"/>
    <property type="evidence" value="ECO:0007669"/>
    <property type="project" value="UniProtKB-KW"/>
</dbReference>
<accession>A0A137P1D2</accession>
<dbReference type="PRINTS" id="PR00081">
    <property type="entry name" value="GDHRDH"/>
</dbReference>
<dbReference type="EMBL" id="KQ964558">
    <property type="protein sequence ID" value="KXN68847.1"/>
    <property type="molecule type" value="Genomic_DNA"/>
</dbReference>
<dbReference type="PRINTS" id="PR00080">
    <property type="entry name" value="SDRFAMILY"/>
</dbReference>
<dbReference type="InterPro" id="IPR036291">
    <property type="entry name" value="NAD(P)-bd_dom_sf"/>
</dbReference>
<protein>
    <submittedName>
        <fullName evidence="3">NAD(P)-binding protein</fullName>
    </submittedName>
</protein>
<evidence type="ECO:0000256" key="1">
    <source>
        <dbReference type="ARBA" id="ARBA00023002"/>
    </source>
</evidence>
<gene>
    <name evidence="3" type="ORF">CONCODRAFT_41364</name>
</gene>
<dbReference type="SUPFAM" id="SSF51735">
    <property type="entry name" value="NAD(P)-binding Rossmann-fold domains"/>
    <property type="match status" value="1"/>
</dbReference>
<dbReference type="PANTHER" id="PTHR43157">
    <property type="entry name" value="PHOSPHATIDYLINOSITOL-GLYCAN BIOSYNTHESIS CLASS F PROTEIN-RELATED"/>
    <property type="match status" value="1"/>
</dbReference>
<dbReference type="CDD" id="cd05327">
    <property type="entry name" value="retinol-DH_like_SDR_c_like"/>
    <property type="match status" value="1"/>
</dbReference>
<keyword evidence="1" id="KW-0560">Oxidoreductase</keyword>
<proteinExistence type="inferred from homology"/>
<dbReference type="Proteomes" id="UP000070444">
    <property type="component" value="Unassembled WGS sequence"/>
</dbReference>
<evidence type="ECO:0000313" key="3">
    <source>
        <dbReference type="EMBL" id="KXN68847.1"/>
    </source>
</evidence>
<evidence type="ECO:0000256" key="2">
    <source>
        <dbReference type="RuleBase" id="RU000363"/>
    </source>
</evidence>
<organism evidence="3 4">
    <name type="scientific">Conidiobolus coronatus (strain ATCC 28846 / CBS 209.66 / NRRL 28638)</name>
    <name type="common">Delacroixia coronata</name>
    <dbReference type="NCBI Taxonomy" id="796925"/>
    <lineage>
        <taxon>Eukaryota</taxon>
        <taxon>Fungi</taxon>
        <taxon>Fungi incertae sedis</taxon>
        <taxon>Zoopagomycota</taxon>
        <taxon>Entomophthoromycotina</taxon>
        <taxon>Entomophthoromycetes</taxon>
        <taxon>Entomophthorales</taxon>
        <taxon>Ancylistaceae</taxon>
        <taxon>Conidiobolus</taxon>
    </lineage>
</organism>
<evidence type="ECO:0000313" key="4">
    <source>
        <dbReference type="Proteomes" id="UP000070444"/>
    </source>
</evidence>
<reference evidence="3 4" key="1">
    <citation type="journal article" date="2015" name="Genome Biol. Evol.">
        <title>Phylogenomic analyses indicate that early fungi evolved digesting cell walls of algal ancestors of land plants.</title>
        <authorList>
            <person name="Chang Y."/>
            <person name="Wang S."/>
            <person name="Sekimoto S."/>
            <person name="Aerts A.L."/>
            <person name="Choi C."/>
            <person name="Clum A."/>
            <person name="LaButti K.M."/>
            <person name="Lindquist E.A."/>
            <person name="Yee Ngan C."/>
            <person name="Ohm R.A."/>
            <person name="Salamov A.A."/>
            <person name="Grigoriev I.V."/>
            <person name="Spatafora J.W."/>
            <person name="Berbee M.L."/>
        </authorList>
    </citation>
    <scope>NUCLEOTIDE SEQUENCE [LARGE SCALE GENOMIC DNA]</scope>
    <source>
        <strain evidence="3 4">NRRL 28638</strain>
    </source>
</reference>
<comment type="similarity">
    <text evidence="2">Belongs to the short-chain dehydrogenases/reductases (SDR) family.</text>
</comment>
<dbReference type="InterPro" id="IPR002347">
    <property type="entry name" value="SDR_fam"/>
</dbReference>